<dbReference type="Pfam" id="PF13560">
    <property type="entry name" value="HTH_31"/>
    <property type="match status" value="1"/>
</dbReference>
<dbReference type="Proteomes" id="UP000242427">
    <property type="component" value="Unassembled WGS sequence"/>
</dbReference>
<dbReference type="OrthoDB" id="4116632at2"/>
<name>A0A9X7PFR7_9ACTN</name>
<gene>
    <name evidence="2" type="ORF">B7P34_24200</name>
</gene>
<keyword evidence="3" id="KW-1185">Reference proteome</keyword>
<keyword evidence="2" id="KW-0238">DNA-binding</keyword>
<dbReference type="CDD" id="cd00093">
    <property type="entry name" value="HTH_XRE"/>
    <property type="match status" value="1"/>
</dbReference>
<dbReference type="SUPFAM" id="SSF47413">
    <property type="entry name" value="lambda repressor-like DNA-binding domains"/>
    <property type="match status" value="1"/>
</dbReference>
<dbReference type="InterPro" id="IPR043917">
    <property type="entry name" value="DUF5753"/>
</dbReference>
<dbReference type="InterPro" id="IPR010982">
    <property type="entry name" value="Lambda_DNA-bd_dom_sf"/>
</dbReference>
<feature type="domain" description="HTH cro/C1-type" evidence="1">
    <location>
        <begin position="32"/>
        <end position="90"/>
    </location>
</feature>
<evidence type="ECO:0000313" key="2">
    <source>
        <dbReference type="EMBL" id="PSJ26186.1"/>
    </source>
</evidence>
<dbReference type="PROSITE" id="PS50943">
    <property type="entry name" value="HTH_CROC1"/>
    <property type="match status" value="1"/>
</dbReference>
<protein>
    <submittedName>
        <fullName evidence="2">DNA-binding protein</fullName>
    </submittedName>
</protein>
<evidence type="ECO:0000313" key="3">
    <source>
        <dbReference type="Proteomes" id="UP000242427"/>
    </source>
</evidence>
<dbReference type="EMBL" id="PXWG01000083">
    <property type="protein sequence ID" value="PSJ26186.1"/>
    <property type="molecule type" value="Genomic_DNA"/>
</dbReference>
<dbReference type="GO" id="GO:0003677">
    <property type="term" value="F:DNA binding"/>
    <property type="evidence" value="ECO:0007669"/>
    <property type="project" value="UniProtKB-KW"/>
</dbReference>
<comment type="caution">
    <text evidence="2">The sequence shown here is derived from an EMBL/GenBank/DDBJ whole genome shotgun (WGS) entry which is preliminary data.</text>
</comment>
<dbReference type="Pfam" id="PF19054">
    <property type="entry name" value="DUF5753"/>
    <property type="match status" value="1"/>
</dbReference>
<dbReference type="AlphaFoldDB" id="A0A9X7PFR7"/>
<proteinExistence type="predicted"/>
<dbReference type="Gene3D" id="1.10.260.40">
    <property type="entry name" value="lambda repressor-like DNA-binding domains"/>
    <property type="match status" value="1"/>
</dbReference>
<accession>A0A9X7PFR7</accession>
<organism evidence="2 3">
    <name type="scientific">Streptosporangium nondiastaticum</name>
    <dbReference type="NCBI Taxonomy" id="35764"/>
    <lineage>
        <taxon>Bacteria</taxon>
        <taxon>Bacillati</taxon>
        <taxon>Actinomycetota</taxon>
        <taxon>Actinomycetes</taxon>
        <taxon>Streptosporangiales</taxon>
        <taxon>Streptosporangiaceae</taxon>
        <taxon>Streptosporangium</taxon>
    </lineage>
</organism>
<reference evidence="2 3" key="1">
    <citation type="submission" date="2018-03" db="EMBL/GenBank/DDBJ databases">
        <title>Chitinolytic properties of Streptosporangium nondiastaticum TBG75A20.</title>
        <authorList>
            <person name="Gayathri V."/>
            <person name="Shiburaj S."/>
        </authorList>
    </citation>
    <scope>NUCLEOTIDE SEQUENCE [LARGE SCALE GENOMIC DNA]</scope>
    <source>
        <strain evidence="2 3">TBG75A20</strain>
    </source>
</reference>
<evidence type="ECO:0000259" key="1">
    <source>
        <dbReference type="PROSITE" id="PS50943"/>
    </source>
</evidence>
<dbReference type="InterPro" id="IPR001387">
    <property type="entry name" value="Cro/C1-type_HTH"/>
</dbReference>
<sequence>MQFVALQIAGQEATVGQQAQRTARRRKLGAALKDARVSAGVTVAQAAKAIDGDKSKVSRVETGCQRITRLQLNALMDLYGVTQKKTRDWLTALASEERKRNWWTQYHEMLPGGFKETLLLENDAARIKVYQAEVIPGLLQTPNYARTVMAGAPDPPTDEQLDFYVKFRMERQRVFEREDPPQYVCIMPEGVVRQHMGSTAAMATQLRRLVAASQSPHITIQIIPYTRNAYACTGGSFNLYSYPGPMNLEVVHIPYLDGELYLEDDEPVAKYRKAFENIQASALSAQHSIELITSIANDLDQEATHT</sequence>